<dbReference type="EMBL" id="MAVT02000458">
    <property type="protein sequence ID" value="POS75664.1"/>
    <property type="molecule type" value="Genomic_DNA"/>
</dbReference>
<evidence type="ECO:0000256" key="1">
    <source>
        <dbReference type="SAM" id="MobiDB-lite"/>
    </source>
</evidence>
<dbReference type="InParanoid" id="A0A2P5HZH1"/>
<feature type="compositionally biased region" description="Polar residues" evidence="1">
    <location>
        <begin position="384"/>
        <end position="394"/>
    </location>
</feature>
<keyword evidence="2" id="KW-0812">Transmembrane</keyword>
<reference evidence="3" key="1">
    <citation type="submission" date="2017-09" db="EMBL/GenBank/DDBJ databases">
        <title>Polyketide synthases of a Diaporthe helianthi virulent isolate.</title>
        <authorList>
            <person name="Baroncelli R."/>
        </authorList>
    </citation>
    <scope>NUCLEOTIDE SEQUENCE [LARGE SCALE GENOMIC DNA]</scope>
    <source>
        <strain evidence="3">7/96</strain>
    </source>
</reference>
<feature type="transmembrane region" description="Helical" evidence="2">
    <location>
        <begin position="309"/>
        <end position="329"/>
    </location>
</feature>
<dbReference type="GO" id="GO:0005886">
    <property type="term" value="C:plasma membrane"/>
    <property type="evidence" value="ECO:0007669"/>
    <property type="project" value="InterPro"/>
</dbReference>
<protein>
    <submittedName>
        <fullName evidence="3">SUR7 protein</fullName>
    </submittedName>
</protein>
<dbReference type="STRING" id="158607.A0A2P5HZH1"/>
<feature type="region of interest" description="Disordered" evidence="1">
    <location>
        <begin position="354"/>
        <end position="434"/>
    </location>
</feature>
<accession>A0A2P5HZH1</accession>
<dbReference type="InterPro" id="IPR009571">
    <property type="entry name" value="SUR7/Rim9-like_fungi"/>
</dbReference>
<comment type="caution">
    <text evidence="3">The sequence shown here is derived from an EMBL/GenBank/DDBJ whole genome shotgun (WGS) entry which is preliminary data.</text>
</comment>
<dbReference type="PANTHER" id="PTHR28019:SF7">
    <property type="entry name" value="SUR7 PROTEIN"/>
    <property type="match status" value="1"/>
</dbReference>
<dbReference type="PANTHER" id="PTHR28019">
    <property type="entry name" value="CELL MEMBRANE PROTEIN YLR413W-RELATED"/>
    <property type="match status" value="1"/>
</dbReference>
<dbReference type="AlphaFoldDB" id="A0A2P5HZH1"/>
<feature type="transmembrane region" description="Helical" evidence="2">
    <location>
        <begin position="7"/>
        <end position="26"/>
    </location>
</feature>
<evidence type="ECO:0000256" key="2">
    <source>
        <dbReference type="SAM" id="Phobius"/>
    </source>
</evidence>
<dbReference type="OrthoDB" id="4159154at2759"/>
<dbReference type="InterPro" id="IPR052413">
    <property type="entry name" value="SUR7_domain"/>
</dbReference>
<sequence>MYPIAGVSALLTMVSFVLVMLTIFAGNKPGFMEDYHILYFNTSALGENLIPNLKARTPMPEPTAPPALLDRFHATPEKRIDIGGALNDAGNAVGDGINQAGSAVGGVATAAASAATKAAGKGLDALQDIQNDIADKLAQELGIKEFYSIHLVDLCQGNFSPKPTDPDATFDVENCTEPFNYNLLNVTALLDKQLGVGPFQLNLADLGLTNEIQDKLEDIPKIIQAIVAMYIIAAMFVLLSIFGSCGAIALIPNPAGRTIVMGNLGLSGMAVFFLLIGNLITTIGSGVVVDKVTDLGDGIGLSAVRGGKFMALSWGAFALMLLTVFYWAYEFFAEKKRAHNRAIGGLGFNDEKYGGGGSETSSASPSRASSFGREQQQQQQQQQDYAATPNNPYSQDPYFRGPVSPEAPMHDVPLGDRLSRSYVVSPEEPNFPRR</sequence>
<keyword evidence="2" id="KW-0472">Membrane</keyword>
<proteinExistence type="predicted"/>
<dbReference type="GO" id="GO:0031505">
    <property type="term" value="P:fungal-type cell wall organization"/>
    <property type="evidence" value="ECO:0007669"/>
    <property type="project" value="TreeGrafter"/>
</dbReference>
<dbReference type="GO" id="GO:0051285">
    <property type="term" value="C:cell cortex of cell tip"/>
    <property type="evidence" value="ECO:0007669"/>
    <property type="project" value="TreeGrafter"/>
</dbReference>
<evidence type="ECO:0000313" key="3">
    <source>
        <dbReference type="EMBL" id="POS75664.1"/>
    </source>
</evidence>
<dbReference type="Pfam" id="PF06687">
    <property type="entry name" value="SUR7"/>
    <property type="match status" value="1"/>
</dbReference>
<name>A0A2P5HZH1_DIAHE</name>
<organism evidence="3 4">
    <name type="scientific">Diaporthe helianthi</name>
    <dbReference type="NCBI Taxonomy" id="158607"/>
    <lineage>
        <taxon>Eukaryota</taxon>
        <taxon>Fungi</taxon>
        <taxon>Dikarya</taxon>
        <taxon>Ascomycota</taxon>
        <taxon>Pezizomycotina</taxon>
        <taxon>Sordariomycetes</taxon>
        <taxon>Sordariomycetidae</taxon>
        <taxon>Diaporthales</taxon>
        <taxon>Diaporthaceae</taxon>
        <taxon>Diaporthe</taxon>
    </lineage>
</organism>
<keyword evidence="4" id="KW-1185">Reference proteome</keyword>
<keyword evidence="2" id="KW-1133">Transmembrane helix</keyword>
<evidence type="ECO:0000313" key="4">
    <source>
        <dbReference type="Proteomes" id="UP000094444"/>
    </source>
</evidence>
<feature type="compositionally biased region" description="Low complexity" evidence="1">
    <location>
        <begin position="359"/>
        <end position="383"/>
    </location>
</feature>
<feature type="transmembrane region" description="Helical" evidence="2">
    <location>
        <begin position="264"/>
        <end position="289"/>
    </location>
</feature>
<dbReference type="Proteomes" id="UP000094444">
    <property type="component" value="Unassembled WGS sequence"/>
</dbReference>
<gene>
    <name evidence="3" type="ORF">DHEL01_v205933</name>
</gene>
<feature type="transmembrane region" description="Helical" evidence="2">
    <location>
        <begin position="227"/>
        <end position="252"/>
    </location>
</feature>